<protein>
    <recommendedName>
        <fullName evidence="3">DUF3168 domain-containing protein</fullName>
    </recommendedName>
</protein>
<dbReference type="Proteomes" id="UP000471322">
    <property type="component" value="Unassembled WGS sequence"/>
</dbReference>
<comment type="caution">
    <text evidence="1">The sequence shown here is derived from an EMBL/GenBank/DDBJ whole genome shotgun (WGS) entry which is preliminary data.</text>
</comment>
<gene>
    <name evidence="1" type="ORF">GL567_01225</name>
</gene>
<evidence type="ECO:0000313" key="2">
    <source>
        <dbReference type="Proteomes" id="UP000471322"/>
    </source>
</evidence>
<dbReference type="AlphaFoldDB" id="A0A6N6BD70"/>
<name>A0A6N6BD70_CAMLA</name>
<evidence type="ECO:0008006" key="3">
    <source>
        <dbReference type="Google" id="ProtNLM"/>
    </source>
</evidence>
<dbReference type="RefSeq" id="WP_214098815.1">
    <property type="nucleotide sequence ID" value="NZ_JAHCYN010000014.1"/>
</dbReference>
<organism evidence="1 2">
    <name type="scientific">Campylobacter lari</name>
    <dbReference type="NCBI Taxonomy" id="201"/>
    <lineage>
        <taxon>Bacteria</taxon>
        <taxon>Pseudomonadati</taxon>
        <taxon>Campylobacterota</taxon>
        <taxon>Epsilonproteobacteria</taxon>
        <taxon>Campylobacterales</taxon>
        <taxon>Campylobacteraceae</taxon>
        <taxon>Campylobacter</taxon>
    </lineage>
</organism>
<sequence>MKMYKEFLVRFLQNLENELKLDIYPIKATIESKENFIVYEISNEEIVLSIDNKLLVKEIEISLTIYSKKYQKLRNIKEDLENLLFSIDKKPTDILIAGEDEENGFYQSNVFLTFKF</sequence>
<dbReference type="EMBL" id="AANNSE010000001">
    <property type="protein sequence ID" value="EDP6814200.1"/>
    <property type="molecule type" value="Genomic_DNA"/>
</dbReference>
<accession>A0A6N6BD70</accession>
<proteinExistence type="predicted"/>
<evidence type="ECO:0000313" key="1">
    <source>
        <dbReference type="EMBL" id="EDP6814200.1"/>
    </source>
</evidence>
<reference evidence="1 2" key="1">
    <citation type="submission" date="2019-11" db="EMBL/GenBank/DDBJ databases">
        <authorList>
            <consortium name="PulseNet: The National Subtyping Network for Foodborne Disease Surveillance"/>
            <person name="Tarr C.L."/>
            <person name="Trees E."/>
            <person name="Katz L.S."/>
            <person name="Carleton-Romer H.A."/>
            <person name="Stroika S."/>
            <person name="Kucerova Z."/>
            <person name="Roache K.F."/>
            <person name="Sabol A.L."/>
            <person name="Besser J."/>
            <person name="Gerner-Smidt P."/>
        </authorList>
    </citation>
    <scope>NUCLEOTIDE SEQUENCE [LARGE SCALE GENOMIC DNA]</scope>
    <source>
        <strain evidence="1 2">PNUSAC013627</strain>
    </source>
</reference>